<dbReference type="PANTHER" id="PTHR30348">
    <property type="entry name" value="UNCHARACTERIZED PROTEIN YECE"/>
    <property type="match status" value="1"/>
</dbReference>
<dbReference type="Gene3D" id="3.20.20.410">
    <property type="entry name" value="Protein of unknown function UPF0759"/>
    <property type="match status" value="1"/>
</dbReference>
<organism evidence="1 2">
    <name type="scientific">Legionella brunensis</name>
    <dbReference type="NCBI Taxonomy" id="29422"/>
    <lineage>
        <taxon>Bacteria</taxon>
        <taxon>Pseudomonadati</taxon>
        <taxon>Pseudomonadota</taxon>
        <taxon>Gammaproteobacteria</taxon>
        <taxon>Legionellales</taxon>
        <taxon>Legionellaceae</taxon>
        <taxon>Legionella</taxon>
    </lineage>
</organism>
<keyword evidence="2" id="KW-1185">Reference proteome</keyword>
<dbReference type="Proteomes" id="UP000054742">
    <property type="component" value="Unassembled WGS sequence"/>
</dbReference>
<evidence type="ECO:0000313" key="1">
    <source>
        <dbReference type="EMBL" id="KTC84481.1"/>
    </source>
</evidence>
<dbReference type="AlphaFoldDB" id="A0A0W0SMJ7"/>
<comment type="caution">
    <text evidence="1">The sequence shown here is derived from an EMBL/GenBank/DDBJ whole genome shotgun (WGS) entry which is preliminary data.</text>
</comment>
<evidence type="ECO:0008006" key="3">
    <source>
        <dbReference type="Google" id="ProtNLM"/>
    </source>
</evidence>
<dbReference type="RefSeq" id="WP_058441432.1">
    <property type="nucleotide sequence ID" value="NZ_CAAAHU010000023.1"/>
</dbReference>
<accession>A0A0W0SMJ7</accession>
<protein>
    <recommendedName>
        <fullName evidence="3">DUF72 domain-containing protein</fullName>
    </recommendedName>
</protein>
<dbReference type="STRING" id="29422.Lbru_1349"/>
<gene>
    <name evidence="1" type="ORF">Lbru_1349</name>
</gene>
<dbReference type="OrthoDB" id="9780310at2"/>
<dbReference type="EMBL" id="LNXV01000009">
    <property type="protein sequence ID" value="KTC84481.1"/>
    <property type="molecule type" value="Genomic_DNA"/>
</dbReference>
<dbReference type="SUPFAM" id="SSF117396">
    <property type="entry name" value="TM1631-like"/>
    <property type="match status" value="1"/>
</dbReference>
<sequence length="247" mass="29460">MQRSNCRIGTSGWSYTGWIGQFYPEKIKAHCILPYYAATFDTVELNNSFYQIPKEKNIKTWLELTPANFIFSCKANRYITHTKKLHDVTESVKRLLTSFSHFEEKLGPILFQFPPYWPLDIGCLRSFIENLPQKYLYTFEFRHKSWFCEELYELLNTHQMTLCFHDYKTYQSPKVVTGQFIYIRMHGPNKEGYQGSYEDYKLAEYAQKIINWQENGKAVYFYFDNDEKCRAPHDAQRLKKILVGFSQ</sequence>
<evidence type="ECO:0000313" key="2">
    <source>
        <dbReference type="Proteomes" id="UP000054742"/>
    </source>
</evidence>
<name>A0A0W0SMJ7_9GAMM</name>
<dbReference type="InterPro" id="IPR002763">
    <property type="entry name" value="DUF72"/>
</dbReference>
<dbReference type="Pfam" id="PF01904">
    <property type="entry name" value="DUF72"/>
    <property type="match status" value="1"/>
</dbReference>
<dbReference type="InterPro" id="IPR036520">
    <property type="entry name" value="UPF0759_sf"/>
</dbReference>
<dbReference type="PATRIC" id="fig|29422.6.peg.1427"/>
<reference evidence="1 2" key="1">
    <citation type="submission" date="2015-11" db="EMBL/GenBank/DDBJ databases">
        <title>Genomic analysis of 38 Legionella species identifies large and diverse effector repertoires.</title>
        <authorList>
            <person name="Burstein D."/>
            <person name="Amaro F."/>
            <person name="Zusman T."/>
            <person name="Lifshitz Z."/>
            <person name="Cohen O."/>
            <person name="Gilbert J.A."/>
            <person name="Pupko T."/>
            <person name="Shuman H.A."/>
            <person name="Segal G."/>
        </authorList>
    </citation>
    <scope>NUCLEOTIDE SEQUENCE [LARGE SCALE GENOMIC DNA]</scope>
    <source>
        <strain evidence="1 2">ATCC 43878</strain>
    </source>
</reference>
<proteinExistence type="predicted"/>
<dbReference type="PANTHER" id="PTHR30348:SF4">
    <property type="entry name" value="DUF72 DOMAIN-CONTAINING PROTEIN"/>
    <property type="match status" value="1"/>
</dbReference>